<comment type="caution">
    <text evidence="1">The sequence shown here is derived from an EMBL/GenBank/DDBJ whole genome shotgun (WGS) entry which is preliminary data.</text>
</comment>
<dbReference type="GeneID" id="97308536"/>
<dbReference type="AlphaFoldDB" id="A0A4Y8MWF9"/>
<evidence type="ECO:0000313" key="2">
    <source>
        <dbReference type="Proteomes" id="UP000297385"/>
    </source>
</evidence>
<reference evidence="1 2" key="1">
    <citation type="submission" date="2019-03" db="EMBL/GenBank/DDBJ databases">
        <title>Complete Genome Sequence of Paraburkholderia dipogonis ICMP 19430T, a Nitrogen-fixing Symbiont of the South African Invasive Legume Dipogon lignosus in New Zealand.</title>
        <authorList>
            <person name="De Meyer S.E."/>
        </authorList>
    </citation>
    <scope>NUCLEOTIDE SEQUENCE [LARGE SCALE GENOMIC DNA]</scope>
    <source>
        <strain evidence="1 2">ICMP 19430</strain>
    </source>
</reference>
<evidence type="ECO:0000313" key="1">
    <source>
        <dbReference type="EMBL" id="TFE41876.1"/>
    </source>
</evidence>
<dbReference type="RefSeq" id="WP_134465157.1">
    <property type="nucleotide sequence ID" value="NZ_JBHMFL010000064.1"/>
</dbReference>
<gene>
    <name evidence="1" type="ORF">E2553_35130</name>
</gene>
<sequence length="189" mass="20980">MQKVEFRTLDGRFLSLNANAEFVKSTRQHTLGEGTPTSYVVEISDVFDKLVDTKERCVVIVLPALVSEAIDYSAAPINEQVRTTLEGVPVACALLAKDRVAVNAHALNEAQPLDFGRLTIFWMFKDRVDLCHYPYTEETEERLWLASSVADGHRREVDRNANGKADEVTGADSGVIEVLSYFTVVQTTG</sequence>
<dbReference type="Proteomes" id="UP000297385">
    <property type="component" value="Unassembled WGS sequence"/>
</dbReference>
<protein>
    <submittedName>
        <fullName evidence="1">Uncharacterized protein</fullName>
    </submittedName>
</protein>
<organism evidence="1 2">
    <name type="scientific">Paraburkholderia dipogonis</name>
    <dbReference type="NCBI Taxonomy" id="1211383"/>
    <lineage>
        <taxon>Bacteria</taxon>
        <taxon>Pseudomonadati</taxon>
        <taxon>Pseudomonadota</taxon>
        <taxon>Betaproteobacteria</taxon>
        <taxon>Burkholderiales</taxon>
        <taxon>Burkholderiaceae</taxon>
        <taxon>Paraburkholderia</taxon>
    </lineage>
</organism>
<dbReference type="EMBL" id="SNVI01000002">
    <property type="protein sequence ID" value="TFE41876.1"/>
    <property type="molecule type" value="Genomic_DNA"/>
</dbReference>
<accession>A0A4Y8MWF9</accession>
<proteinExistence type="predicted"/>
<name>A0A4Y8MWF9_9BURK</name>